<reference evidence="2 3" key="1">
    <citation type="journal article" date="2020" name="Microorganisms">
        <title>Reliable Identification of Environmental Pseudomonas Isolates Using the rpoD Gene.</title>
        <authorList>
            <consortium name="The Broad Institute Genome Sequencing Platform"/>
            <person name="Girard L."/>
            <person name="Lood C."/>
            <person name="Rokni-Zadeh H."/>
            <person name="van Noort V."/>
            <person name="Lavigne R."/>
            <person name="De Mot R."/>
        </authorList>
    </citation>
    <scope>NUCLEOTIDE SEQUENCE [LARGE SCALE GENOMIC DNA]</scope>
    <source>
        <strain evidence="2 3">RW9S1A</strain>
    </source>
</reference>
<keyword evidence="1" id="KW-0732">Signal</keyword>
<dbReference type="Proteomes" id="UP000633418">
    <property type="component" value="Chromosome"/>
</dbReference>
<organism evidence="2 3">
    <name type="scientific">Pseudomonas xantholysinigenes</name>
    <dbReference type="NCBI Taxonomy" id="2745490"/>
    <lineage>
        <taxon>Bacteria</taxon>
        <taxon>Pseudomonadati</taxon>
        <taxon>Pseudomonadota</taxon>
        <taxon>Gammaproteobacteria</taxon>
        <taxon>Pseudomonadales</taxon>
        <taxon>Pseudomonadaceae</taxon>
        <taxon>Pseudomonas</taxon>
    </lineage>
</organism>
<gene>
    <name evidence="2" type="ORF">HU772_020625</name>
</gene>
<dbReference type="EMBL" id="CP077095">
    <property type="protein sequence ID" value="QXI37712.1"/>
    <property type="molecule type" value="Genomic_DNA"/>
</dbReference>
<sequence>MKYLSSVLITCALLTSTAAHASSSQAWNDQRQQMLKACLAASQFKDAHALGKPAEFDDQVGYSALLIEGVYPQKHMNNRSGTELCLYSRQQQHAVVTEWNPGKP</sequence>
<dbReference type="KEGG" id="pxn:HU772_020625"/>
<keyword evidence="3" id="KW-1185">Reference proteome</keyword>
<evidence type="ECO:0008006" key="4">
    <source>
        <dbReference type="Google" id="ProtNLM"/>
    </source>
</evidence>
<dbReference type="RefSeq" id="WP_186658855.1">
    <property type="nucleotide sequence ID" value="NZ_CP077095.1"/>
</dbReference>
<name>A0A9E6PU76_9PSED</name>
<dbReference type="AlphaFoldDB" id="A0A9E6PU76"/>
<protein>
    <recommendedName>
        <fullName evidence="4">Secreted protein</fullName>
    </recommendedName>
</protein>
<evidence type="ECO:0000313" key="2">
    <source>
        <dbReference type="EMBL" id="QXI37712.1"/>
    </source>
</evidence>
<accession>A0A9E6PU76</accession>
<evidence type="ECO:0000313" key="3">
    <source>
        <dbReference type="Proteomes" id="UP000633418"/>
    </source>
</evidence>
<evidence type="ECO:0000256" key="1">
    <source>
        <dbReference type="SAM" id="SignalP"/>
    </source>
</evidence>
<feature type="signal peptide" evidence="1">
    <location>
        <begin position="1"/>
        <end position="21"/>
    </location>
</feature>
<proteinExistence type="predicted"/>
<feature type="chain" id="PRO_5039614944" description="Secreted protein" evidence="1">
    <location>
        <begin position="22"/>
        <end position="104"/>
    </location>
</feature>
<reference evidence="2 3" key="2">
    <citation type="journal article" date="2021" name="Microorganisms">
        <title>The Ever-Expanding Pseudomonas Genus: Description of 43 New Species and Partition of the Pseudomonas putida Group.</title>
        <authorList>
            <person name="Girard L."/>
            <person name="Lood C."/>
            <person name="Hofte M."/>
            <person name="Vandamme P."/>
            <person name="Rokni-Zadeh H."/>
            <person name="van Noort V."/>
            <person name="Lavigne R."/>
            <person name="De Mot R."/>
        </authorList>
    </citation>
    <scope>NUCLEOTIDE SEQUENCE [LARGE SCALE GENOMIC DNA]</scope>
    <source>
        <strain evidence="2 3">RW9S1A</strain>
    </source>
</reference>